<dbReference type="SUPFAM" id="SSF56436">
    <property type="entry name" value="C-type lectin-like"/>
    <property type="match status" value="1"/>
</dbReference>
<keyword evidence="5" id="KW-1185">Reference proteome</keyword>
<feature type="signal peptide" evidence="1">
    <location>
        <begin position="1"/>
        <end position="23"/>
    </location>
</feature>
<comment type="caution">
    <text evidence="4">The sequence shown here is derived from an EMBL/GenBank/DDBJ whole genome shotgun (WGS) entry which is preliminary data.</text>
</comment>
<feature type="domain" description="Sulfatase-modifying factor enzyme-like" evidence="2">
    <location>
        <begin position="388"/>
        <end position="609"/>
    </location>
</feature>
<feature type="chain" id="PRO_5047065891" evidence="1">
    <location>
        <begin position="24"/>
        <end position="611"/>
    </location>
</feature>
<evidence type="ECO:0000256" key="1">
    <source>
        <dbReference type="SAM" id="SignalP"/>
    </source>
</evidence>
<dbReference type="Proteomes" id="UP001570417">
    <property type="component" value="Unassembled WGS sequence"/>
</dbReference>
<evidence type="ECO:0000259" key="3">
    <source>
        <dbReference type="Pfam" id="PF08308"/>
    </source>
</evidence>
<name>A0ABV4N8B5_9VIBR</name>
<proteinExistence type="predicted"/>
<dbReference type="InterPro" id="IPR005532">
    <property type="entry name" value="SUMF_dom"/>
</dbReference>
<dbReference type="InterPro" id="IPR042095">
    <property type="entry name" value="SUMF_sf"/>
</dbReference>
<evidence type="ECO:0000313" key="5">
    <source>
        <dbReference type="Proteomes" id="UP001570417"/>
    </source>
</evidence>
<dbReference type="PANTHER" id="PTHR23150">
    <property type="entry name" value="SULFATASE MODIFYING FACTOR 1, 2"/>
    <property type="match status" value="1"/>
</dbReference>
<evidence type="ECO:0000313" key="4">
    <source>
        <dbReference type="EMBL" id="MFA0567540.1"/>
    </source>
</evidence>
<feature type="domain" description="PEGA" evidence="3">
    <location>
        <begin position="302"/>
        <end position="364"/>
    </location>
</feature>
<dbReference type="EMBL" id="JBFRUW010000006">
    <property type="protein sequence ID" value="MFA0567540.1"/>
    <property type="molecule type" value="Genomic_DNA"/>
</dbReference>
<dbReference type="RefSeq" id="WP_137371825.1">
    <property type="nucleotide sequence ID" value="NZ_AP025491.1"/>
</dbReference>
<protein>
    <submittedName>
        <fullName evidence="4">SUMF1/EgtB/PvdO family nonheme iron enzyme</fullName>
    </submittedName>
</protein>
<accession>A0ABV4N8B5</accession>
<dbReference type="PANTHER" id="PTHR23150:SF19">
    <property type="entry name" value="FORMYLGLYCINE-GENERATING ENZYME"/>
    <property type="match status" value="1"/>
</dbReference>
<dbReference type="Pfam" id="PF03781">
    <property type="entry name" value="FGE-sulfatase"/>
    <property type="match status" value="1"/>
</dbReference>
<organism evidence="4 5">
    <name type="scientific">Vibrio gallaecicus</name>
    <dbReference type="NCBI Taxonomy" id="552386"/>
    <lineage>
        <taxon>Bacteria</taxon>
        <taxon>Pseudomonadati</taxon>
        <taxon>Pseudomonadota</taxon>
        <taxon>Gammaproteobacteria</taxon>
        <taxon>Vibrionales</taxon>
        <taxon>Vibrionaceae</taxon>
        <taxon>Vibrio</taxon>
    </lineage>
</organism>
<reference evidence="4 5" key="1">
    <citation type="journal article" date="2024" name="ISME J.">
        <title>Tailless and filamentous prophages are predominant in marine Vibrio.</title>
        <authorList>
            <person name="Steensen K."/>
            <person name="Seneca J."/>
            <person name="Bartlau N."/>
            <person name="Yu X.A."/>
            <person name="Hussain F.A."/>
            <person name="Polz M.F."/>
        </authorList>
    </citation>
    <scope>NUCLEOTIDE SEQUENCE [LARGE SCALE GENOMIC DNA]</scope>
    <source>
        <strain evidence="4 5">10N.222.51.A1</strain>
    </source>
</reference>
<keyword evidence="1" id="KW-0732">Signal</keyword>
<sequence length="611" mass="67390">MRQGFPALLFALAPCIMTPAVLAQTSSSPVTSVSTVTEIESSLFDEHASLASLKKKLEEKQNQVDNRAQQTVRLTKLADQAESSLAKAKSSLEQDYTRMIDEPDFDIAPAQKRFQGAWKTVKDSKSAVSDSEQVHQTLLLELNAIQAEKSSIETSIAALNNTKLRARAERLRGELTQSDTQTVSFTNNCSSDMTLAQCSNQTVTLALQKAVNQFQNSVIDNTTETKQVKDNLASTSLNIHVLDHTVTTASFYEGSKYKAIVKANLETRPDKNTPCRLLNIKSSSCFTKSDEQTNDQQKEVAWVNLVVRSNQYNDNVAINGVKYGSTPVEVMLPTGKHMITIAKEGYLSFHQELEISRDQNLRAVLQAKQNSLNVGSKFADPMPDHSQSPEMIVVGAGRYLLGENNARQVVVDKPFALSATPTTVQAFKSFVEKTGYQTDAELTNTCNSISNTEITPIPDSYWRNPGFKQTDSSPVVCVSRSDAANYARWLSKETGFTYRLPQADEWEVAARAGQETSFWWGNDFGAGKANTGWSGTPWSNNSTSPVRTFPPTPTGFYDMVGNVWEWTQNPQGSAKGGAWSFSPNEAKVFNELNIAPSTSANYLGFRVLREL</sequence>
<dbReference type="InterPro" id="IPR051043">
    <property type="entry name" value="Sulfatase_Mod_Factor_Kinase"/>
</dbReference>
<dbReference type="Gene3D" id="3.90.1580.10">
    <property type="entry name" value="paralog of FGE (formylglycine-generating enzyme)"/>
    <property type="match status" value="1"/>
</dbReference>
<dbReference type="InterPro" id="IPR016187">
    <property type="entry name" value="CTDL_fold"/>
</dbReference>
<gene>
    <name evidence="4" type="ORF">AB4566_04550</name>
</gene>
<evidence type="ECO:0000259" key="2">
    <source>
        <dbReference type="Pfam" id="PF03781"/>
    </source>
</evidence>
<dbReference type="InterPro" id="IPR013229">
    <property type="entry name" value="PEGA"/>
</dbReference>
<dbReference type="Pfam" id="PF08308">
    <property type="entry name" value="PEGA"/>
    <property type="match status" value="1"/>
</dbReference>